<evidence type="ECO:0000313" key="2">
    <source>
        <dbReference type="EMBL" id="TWF98828.1"/>
    </source>
</evidence>
<feature type="transmembrane region" description="Helical" evidence="1">
    <location>
        <begin position="49"/>
        <end position="68"/>
    </location>
</feature>
<dbReference type="AlphaFoldDB" id="A0A561UHJ1"/>
<gene>
    <name evidence="2" type="ORF">FHX73_112655</name>
</gene>
<dbReference type="RefSeq" id="WP_145905192.1">
    <property type="nucleotide sequence ID" value="NZ_BAAAMZ010000012.1"/>
</dbReference>
<keyword evidence="1" id="KW-0472">Membrane</keyword>
<keyword evidence="1" id="KW-0812">Transmembrane</keyword>
<organism evidence="2 3">
    <name type="scientific">Kitasatospora viridis</name>
    <dbReference type="NCBI Taxonomy" id="281105"/>
    <lineage>
        <taxon>Bacteria</taxon>
        <taxon>Bacillati</taxon>
        <taxon>Actinomycetota</taxon>
        <taxon>Actinomycetes</taxon>
        <taxon>Kitasatosporales</taxon>
        <taxon>Streptomycetaceae</taxon>
        <taxon>Kitasatospora</taxon>
    </lineage>
</organism>
<dbReference type="OrthoDB" id="3855413at2"/>
<protein>
    <submittedName>
        <fullName evidence="2">Uncharacterized protein</fullName>
    </submittedName>
</protein>
<proteinExistence type="predicted"/>
<dbReference type="EMBL" id="VIWT01000001">
    <property type="protein sequence ID" value="TWF98828.1"/>
    <property type="molecule type" value="Genomic_DNA"/>
</dbReference>
<feature type="transmembrane region" description="Helical" evidence="1">
    <location>
        <begin position="26"/>
        <end position="43"/>
    </location>
</feature>
<evidence type="ECO:0000256" key="1">
    <source>
        <dbReference type="SAM" id="Phobius"/>
    </source>
</evidence>
<sequence length="101" mass="10637">MAQTIRRFPAFTLNTDGHSHPRENTLAAMTALLGVLAFTTSFFHGLHVLSSWSGLAGIVTGLWGQFISATTAERFVLVIATVMSAFGFGIALAHGGLFGGI</sequence>
<keyword evidence="1" id="KW-1133">Transmembrane helix</keyword>
<evidence type="ECO:0000313" key="3">
    <source>
        <dbReference type="Proteomes" id="UP000317940"/>
    </source>
</evidence>
<comment type="caution">
    <text evidence="2">The sequence shown here is derived from an EMBL/GenBank/DDBJ whole genome shotgun (WGS) entry which is preliminary data.</text>
</comment>
<keyword evidence="3" id="KW-1185">Reference proteome</keyword>
<feature type="transmembrane region" description="Helical" evidence="1">
    <location>
        <begin position="75"/>
        <end position="98"/>
    </location>
</feature>
<accession>A0A561UHJ1</accession>
<name>A0A561UHJ1_9ACTN</name>
<reference evidence="2 3" key="1">
    <citation type="submission" date="2019-06" db="EMBL/GenBank/DDBJ databases">
        <title>Sequencing the genomes of 1000 actinobacteria strains.</title>
        <authorList>
            <person name="Klenk H.-P."/>
        </authorList>
    </citation>
    <scope>NUCLEOTIDE SEQUENCE [LARGE SCALE GENOMIC DNA]</scope>
    <source>
        <strain evidence="2 3">DSM 44826</strain>
    </source>
</reference>
<dbReference type="Proteomes" id="UP000317940">
    <property type="component" value="Unassembled WGS sequence"/>
</dbReference>